<dbReference type="EMBL" id="GU567956">
    <property type="protein sequence ID" value="ADI21484.1"/>
    <property type="molecule type" value="Genomic_DNA"/>
</dbReference>
<feature type="region of interest" description="Disordered" evidence="1">
    <location>
        <begin position="1"/>
        <end position="21"/>
    </location>
</feature>
<protein>
    <submittedName>
        <fullName evidence="2">Uncharacterized protein</fullName>
    </submittedName>
</protein>
<feature type="compositionally biased region" description="Polar residues" evidence="1">
    <location>
        <begin position="1"/>
        <end position="19"/>
    </location>
</feature>
<reference evidence="2" key="1">
    <citation type="submission" date="2010-01" db="EMBL/GenBank/DDBJ databases">
        <title>Genome fragments of uncultured bacteria from the North Pacific subtropical Gyre.</title>
        <authorList>
            <person name="Pham V.D."/>
            <person name="Delong E.F."/>
        </authorList>
    </citation>
    <scope>NUCLEOTIDE SEQUENCE</scope>
</reference>
<accession>E7C210</accession>
<name>E7C210_9BACT</name>
<evidence type="ECO:0000313" key="2">
    <source>
        <dbReference type="EMBL" id="ADI21484.1"/>
    </source>
</evidence>
<sequence>METTQSFTTKNQRISAQRTLDSRRQQQALELHPELRLDRVRRIESLLSSVIKPGRYPYENSSCEGIGQFVSALKAEVGFLEQRTAQLGHVVQKNGETIRRALSFLRIYGRIASLNYGDVPDEERGLLVQLLALEYRWCFAAAGTTPEIFKREIGRTGAR</sequence>
<dbReference type="AlphaFoldDB" id="E7C210"/>
<evidence type="ECO:0000256" key="1">
    <source>
        <dbReference type="SAM" id="MobiDB-lite"/>
    </source>
</evidence>
<proteinExistence type="predicted"/>
<organism evidence="2">
    <name type="scientific">uncultured myxobacterium HF0070_11L13</name>
    <dbReference type="NCBI Taxonomy" id="723554"/>
    <lineage>
        <taxon>Bacteria</taxon>
        <taxon>Pseudomonadati</taxon>
        <taxon>Myxococcota</taxon>
        <taxon>Myxococcia</taxon>
        <taxon>Myxococcales</taxon>
        <taxon>environmental samples</taxon>
    </lineage>
</organism>